<comment type="caution">
    <text evidence="2">The sequence shown here is derived from an EMBL/GenBank/DDBJ whole genome shotgun (WGS) entry which is preliminary data.</text>
</comment>
<keyword evidence="3" id="KW-1185">Reference proteome</keyword>
<evidence type="ECO:0000259" key="1">
    <source>
        <dbReference type="Pfam" id="PF04233"/>
    </source>
</evidence>
<dbReference type="EMBL" id="JAUQTG010000021">
    <property type="protein sequence ID" value="MDO7858860.1"/>
    <property type="molecule type" value="Genomic_DNA"/>
</dbReference>
<organism evidence="2 3">
    <name type="scientific">Providencia huashanensis</name>
    <dbReference type="NCBI Taxonomy" id="3037798"/>
    <lineage>
        <taxon>Bacteria</taxon>
        <taxon>Pseudomonadati</taxon>
        <taxon>Pseudomonadota</taxon>
        <taxon>Gammaproteobacteria</taxon>
        <taxon>Enterobacterales</taxon>
        <taxon>Morganellaceae</taxon>
        <taxon>Providencia</taxon>
    </lineage>
</organism>
<feature type="domain" description="Phage head morphogenesis" evidence="1">
    <location>
        <begin position="161"/>
        <end position="273"/>
    </location>
</feature>
<sequence>MSRRIRVRTKKAKWATSRQAVLKGKPLQYSAAPSSRYQRDLSRLIRSMIKDYENVFSELSDDFDGATMDASIASQTRIWLNRLKRKWDKIFNTQSSAMADKFVSQVDIGAQRNLDDSLKQLSGGITIKTPVMPEALKDRMIAATAENVSLIKSIPSQFHQRIESAALRSISQGGEGAKTLLDVIRHTGSVTESRANFIAVDQTRKITTAANCERMKSVGIRKAVWNHSGGSAEPRALHLHLDGEEFDLDNPPVIDEKTGERGLPGQLPECKCFMTPAINFGEETWQNEPMTTTAGSK</sequence>
<dbReference type="InterPro" id="IPR006528">
    <property type="entry name" value="Phage_head_morphogenesis_dom"/>
</dbReference>
<reference evidence="2" key="2">
    <citation type="journal article" date="2024" name="Int. J. Antimicrob. Agents">
        <title>Identification of a novel Providencia species showing multi-drug-resistant in three patients with hospital-acquired infection.</title>
        <authorList>
            <person name="Yang W."/>
            <person name="Chen J."/>
            <person name="Yang F."/>
            <person name="Ji P."/>
            <person name="Shen S."/>
            <person name="Yin D."/>
            <person name="Hu F."/>
        </authorList>
    </citation>
    <scope>NUCLEOTIDE SEQUENCE</scope>
    <source>
        <strain evidence="2">CRE-138-0111</strain>
    </source>
</reference>
<gene>
    <name evidence="2" type="ORF">Q5E86_21470</name>
</gene>
<name>A0ABT9AZS1_9GAMM</name>
<dbReference type="Proteomes" id="UP001176478">
    <property type="component" value="Unassembled WGS sequence"/>
</dbReference>
<reference evidence="2" key="1">
    <citation type="submission" date="2023-07" db="EMBL/GenBank/DDBJ databases">
        <authorList>
            <person name="Yang W."/>
            <person name="Chen J."/>
            <person name="Ji P."/>
            <person name="Hu F."/>
        </authorList>
    </citation>
    <scope>NUCLEOTIDE SEQUENCE</scope>
    <source>
        <strain evidence="2">CRE-138-0111</strain>
    </source>
</reference>
<proteinExistence type="predicted"/>
<accession>A0ABT9AZS1</accession>
<protein>
    <submittedName>
        <fullName evidence="2">Phage minor head protein</fullName>
    </submittedName>
</protein>
<evidence type="ECO:0000313" key="3">
    <source>
        <dbReference type="Proteomes" id="UP001176478"/>
    </source>
</evidence>
<evidence type="ECO:0000313" key="2">
    <source>
        <dbReference type="EMBL" id="MDO7858860.1"/>
    </source>
</evidence>
<dbReference type="Pfam" id="PF04233">
    <property type="entry name" value="Phage_Mu_F"/>
    <property type="match status" value="1"/>
</dbReference>